<reference evidence="3" key="1">
    <citation type="journal article" date="2023" name="Arch. Microbiol.">
        <title>Desulfoferula mesophilus gen. nov. sp. nov., a mesophilic sulfate-reducing bacterium isolated from a brackish lake sediment.</title>
        <authorList>
            <person name="Watanabe T."/>
            <person name="Yabe T."/>
            <person name="Tsuji J.M."/>
            <person name="Fukui M."/>
        </authorList>
    </citation>
    <scope>NUCLEOTIDE SEQUENCE [LARGE SCALE GENOMIC DNA]</scope>
    <source>
        <strain evidence="3">12FAK</strain>
    </source>
</reference>
<dbReference type="PANTHER" id="PTHR43312:SF1">
    <property type="entry name" value="NADP-DEPENDENT OXIDOREDUCTASE DOMAIN-CONTAINING PROTEIN"/>
    <property type="match status" value="1"/>
</dbReference>
<dbReference type="Gene3D" id="3.20.20.100">
    <property type="entry name" value="NADP-dependent oxidoreductase domain"/>
    <property type="match status" value="1"/>
</dbReference>
<protein>
    <submittedName>
        <fullName evidence="2">Oxidoreductase</fullName>
    </submittedName>
</protein>
<dbReference type="InterPro" id="IPR023210">
    <property type="entry name" value="NADP_OxRdtase_dom"/>
</dbReference>
<sequence>MGLRKVVFGSSDVRVTPVGLGGEGVLRTMGRETEARAVIEEALSQGIGYYDSAVAYAGSQGYYGQVWRDRPRERDGIFQTSKSAQRTGEGAWAELQQTLATMGVDHLDLWQIHDLREESEFEEIAGSGGALEAFVRAREQGLARHIGVTGHHDPHLLTRVVLSWPVDAVLLPVNPVEACLEGFWDETMPAAREKGLAVIAMKVLGGGHYLAPQAGVDALTLIRFALAQEVTTVIVGCASPDQVRNLALAGEMGPLPLAEQERLKELYRPHARRLAFYRGWS</sequence>
<dbReference type="Pfam" id="PF00248">
    <property type="entry name" value="Aldo_ket_red"/>
    <property type="match status" value="1"/>
</dbReference>
<accession>A0AAU9F078</accession>
<name>A0AAU9F078_9BACT</name>
<dbReference type="InterPro" id="IPR053135">
    <property type="entry name" value="AKR2_Oxidoreductase"/>
</dbReference>
<dbReference type="EMBL" id="AP028679">
    <property type="protein sequence ID" value="BEQ14582.1"/>
    <property type="molecule type" value="Genomic_DNA"/>
</dbReference>
<dbReference type="KEGG" id="dmp:FAK_16480"/>
<dbReference type="AlphaFoldDB" id="A0AAU9F078"/>
<gene>
    <name evidence="2" type="ORF">FAK_16480</name>
</gene>
<dbReference type="SUPFAM" id="SSF51430">
    <property type="entry name" value="NAD(P)-linked oxidoreductase"/>
    <property type="match status" value="1"/>
</dbReference>
<dbReference type="CDD" id="cd19100">
    <property type="entry name" value="AKR_unchar"/>
    <property type="match status" value="1"/>
</dbReference>
<organism evidence="2 3">
    <name type="scientific">Desulfoferula mesophila</name>
    <dbReference type="NCBI Taxonomy" id="3058419"/>
    <lineage>
        <taxon>Bacteria</taxon>
        <taxon>Pseudomonadati</taxon>
        <taxon>Thermodesulfobacteriota</taxon>
        <taxon>Desulfarculia</taxon>
        <taxon>Desulfarculales</taxon>
        <taxon>Desulfarculaceae</taxon>
        <taxon>Desulfoferula</taxon>
    </lineage>
</organism>
<evidence type="ECO:0000313" key="3">
    <source>
        <dbReference type="Proteomes" id="UP001366166"/>
    </source>
</evidence>
<dbReference type="RefSeq" id="WP_338606286.1">
    <property type="nucleotide sequence ID" value="NZ_AP028679.1"/>
</dbReference>
<feature type="domain" description="NADP-dependent oxidoreductase" evidence="1">
    <location>
        <begin position="31"/>
        <end position="208"/>
    </location>
</feature>
<proteinExistence type="predicted"/>
<keyword evidence="3" id="KW-1185">Reference proteome</keyword>
<evidence type="ECO:0000259" key="1">
    <source>
        <dbReference type="Pfam" id="PF00248"/>
    </source>
</evidence>
<dbReference type="PANTHER" id="PTHR43312">
    <property type="entry name" value="D-THREO-ALDOSE 1-DEHYDROGENASE"/>
    <property type="match status" value="1"/>
</dbReference>
<dbReference type="Proteomes" id="UP001366166">
    <property type="component" value="Chromosome"/>
</dbReference>
<dbReference type="InterPro" id="IPR036812">
    <property type="entry name" value="NAD(P)_OxRdtase_dom_sf"/>
</dbReference>
<evidence type="ECO:0000313" key="2">
    <source>
        <dbReference type="EMBL" id="BEQ14582.1"/>
    </source>
</evidence>